<dbReference type="Proteomes" id="UP001516400">
    <property type="component" value="Unassembled WGS sequence"/>
</dbReference>
<organism evidence="2 3">
    <name type="scientific">Cryptolaemus montrouzieri</name>
    <dbReference type="NCBI Taxonomy" id="559131"/>
    <lineage>
        <taxon>Eukaryota</taxon>
        <taxon>Metazoa</taxon>
        <taxon>Ecdysozoa</taxon>
        <taxon>Arthropoda</taxon>
        <taxon>Hexapoda</taxon>
        <taxon>Insecta</taxon>
        <taxon>Pterygota</taxon>
        <taxon>Neoptera</taxon>
        <taxon>Endopterygota</taxon>
        <taxon>Coleoptera</taxon>
        <taxon>Polyphaga</taxon>
        <taxon>Cucujiformia</taxon>
        <taxon>Coccinelloidea</taxon>
        <taxon>Coccinellidae</taxon>
        <taxon>Scymninae</taxon>
        <taxon>Scymnini</taxon>
        <taxon>Cryptolaemus</taxon>
    </lineage>
</organism>
<keyword evidence="3" id="KW-1185">Reference proteome</keyword>
<dbReference type="AlphaFoldDB" id="A0ABD2MY27"/>
<feature type="chain" id="PRO_5044767607" description="Apolipophorin-III" evidence="1">
    <location>
        <begin position="23"/>
        <end position="190"/>
    </location>
</feature>
<protein>
    <recommendedName>
        <fullName evidence="4">Apolipophorin-III</fullName>
    </recommendedName>
</protein>
<dbReference type="Gene3D" id="1.20.120.20">
    <property type="entry name" value="Apolipoprotein"/>
    <property type="match status" value="1"/>
</dbReference>
<feature type="signal peptide" evidence="1">
    <location>
        <begin position="1"/>
        <end position="22"/>
    </location>
</feature>
<dbReference type="InterPro" id="IPR010009">
    <property type="entry name" value="ApoLp-III"/>
</dbReference>
<proteinExistence type="predicted"/>
<evidence type="ECO:0000313" key="3">
    <source>
        <dbReference type="Proteomes" id="UP001516400"/>
    </source>
</evidence>
<sequence>MVKFVAIALVAFVALQASLVSARASGPVAEKSAWDTLAEDAQKALKDFADATGLSDVTPEKIVKKIDEDAKIVAKNVDAFVEKLKKDVDAKKPEVDKVIKAVQAELAKTSEELKKLAGPEATKKAEEIRQDFDKNVKAAIAQVDKVIKAVEPDAKKLRADLEASGKELLNSIVDGAKKLEETVKAAGNKQ</sequence>
<dbReference type="EMBL" id="JABFTP020000042">
    <property type="protein sequence ID" value="KAL3271398.1"/>
    <property type="molecule type" value="Genomic_DNA"/>
</dbReference>
<evidence type="ECO:0000256" key="1">
    <source>
        <dbReference type="SAM" id="SignalP"/>
    </source>
</evidence>
<name>A0ABD2MY27_9CUCU</name>
<evidence type="ECO:0000313" key="2">
    <source>
        <dbReference type="EMBL" id="KAL3271398.1"/>
    </source>
</evidence>
<dbReference type="SUPFAM" id="SSF58113">
    <property type="entry name" value="Apolipoprotein A-I"/>
    <property type="match status" value="1"/>
</dbReference>
<evidence type="ECO:0008006" key="4">
    <source>
        <dbReference type="Google" id="ProtNLM"/>
    </source>
</evidence>
<gene>
    <name evidence="2" type="ORF">HHI36_021879</name>
</gene>
<comment type="caution">
    <text evidence="2">The sequence shown here is derived from an EMBL/GenBank/DDBJ whole genome shotgun (WGS) entry which is preliminary data.</text>
</comment>
<accession>A0ABD2MY27</accession>
<reference evidence="2 3" key="1">
    <citation type="journal article" date="2021" name="BMC Biol.">
        <title>Horizontally acquired antibacterial genes associated with adaptive radiation of ladybird beetles.</title>
        <authorList>
            <person name="Li H.S."/>
            <person name="Tang X.F."/>
            <person name="Huang Y.H."/>
            <person name="Xu Z.Y."/>
            <person name="Chen M.L."/>
            <person name="Du X.Y."/>
            <person name="Qiu B.Y."/>
            <person name="Chen P.T."/>
            <person name="Zhang W."/>
            <person name="Slipinski A."/>
            <person name="Escalona H.E."/>
            <person name="Waterhouse R.M."/>
            <person name="Zwick A."/>
            <person name="Pang H."/>
        </authorList>
    </citation>
    <scope>NUCLEOTIDE SEQUENCE [LARGE SCALE GENOMIC DNA]</scope>
    <source>
        <strain evidence="2">SYSU2018</strain>
    </source>
</reference>
<keyword evidence="1" id="KW-0732">Signal</keyword>
<dbReference type="Pfam" id="PF07464">
    <property type="entry name" value="ApoLp-III"/>
    <property type="match status" value="1"/>
</dbReference>